<dbReference type="SUPFAM" id="SSF46894">
    <property type="entry name" value="C-terminal effector domain of the bipartite response regulators"/>
    <property type="match status" value="1"/>
</dbReference>
<dbReference type="EMBL" id="SSMC01000001">
    <property type="protein sequence ID" value="THD69548.1"/>
    <property type="molecule type" value="Genomic_DNA"/>
</dbReference>
<organism evidence="3 4">
    <name type="scientific">Robertkochia marina</name>
    <dbReference type="NCBI Taxonomy" id="1227945"/>
    <lineage>
        <taxon>Bacteria</taxon>
        <taxon>Pseudomonadati</taxon>
        <taxon>Bacteroidota</taxon>
        <taxon>Flavobacteriia</taxon>
        <taxon>Flavobacteriales</taxon>
        <taxon>Flavobacteriaceae</taxon>
        <taxon>Robertkochia</taxon>
    </lineage>
</organism>
<dbReference type="InterPro" id="IPR016032">
    <property type="entry name" value="Sig_transdc_resp-reg_C-effctor"/>
</dbReference>
<dbReference type="Gene3D" id="1.10.10.10">
    <property type="entry name" value="Winged helix-like DNA-binding domain superfamily/Winged helix DNA-binding domain"/>
    <property type="match status" value="1"/>
</dbReference>
<dbReference type="InterPro" id="IPR015943">
    <property type="entry name" value="WD40/YVTN_repeat-like_dom_sf"/>
</dbReference>
<dbReference type="Gene3D" id="2.60.40.10">
    <property type="entry name" value="Immunoglobulins"/>
    <property type="match status" value="1"/>
</dbReference>
<dbReference type="InterPro" id="IPR036388">
    <property type="entry name" value="WH-like_DNA-bd_sf"/>
</dbReference>
<keyword evidence="1" id="KW-1133">Transmembrane helix</keyword>
<dbReference type="InterPro" id="IPR013783">
    <property type="entry name" value="Ig-like_fold"/>
</dbReference>
<evidence type="ECO:0000313" key="3">
    <source>
        <dbReference type="EMBL" id="THD69548.1"/>
    </source>
</evidence>
<gene>
    <name evidence="3" type="ORF">E7Z59_04255</name>
</gene>
<feature type="domain" description="HTH luxR-type" evidence="2">
    <location>
        <begin position="914"/>
        <end position="971"/>
    </location>
</feature>
<dbReference type="Pfam" id="PF07495">
    <property type="entry name" value="Y_Y_Y"/>
    <property type="match status" value="1"/>
</dbReference>
<dbReference type="InterPro" id="IPR011123">
    <property type="entry name" value="Y_Y_Y"/>
</dbReference>
<accession>A0A4V3UYF9</accession>
<comment type="caution">
    <text evidence="3">The sequence shown here is derived from an EMBL/GenBank/DDBJ whole genome shotgun (WGS) entry which is preliminary data.</text>
</comment>
<dbReference type="Proteomes" id="UP000305939">
    <property type="component" value="Unassembled WGS sequence"/>
</dbReference>
<dbReference type="GO" id="GO:0003677">
    <property type="term" value="F:DNA binding"/>
    <property type="evidence" value="ECO:0007669"/>
    <property type="project" value="InterPro"/>
</dbReference>
<evidence type="ECO:0000256" key="1">
    <source>
        <dbReference type="SAM" id="Phobius"/>
    </source>
</evidence>
<dbReference type="OrthoDB" id="1090267at2"/>
<feature type="transmembrane region" description="Helical" evidence="1">
    <location>
        <begin position="761"/>
        <end position="782"/>
    </location>
</feature>
<proteinExistence type="predicted"/>
<evidence type="ECO:0000313" key="4">
    <source>
        <dbReference type="Proteomes" id="UP000305939"/>
    </source>
</evidence>
<keyword evidence="4" id="KW-1185">Reference proteome</keyword>
<dbReference type="AlphaFoldDB" id="A0A4V3UYF9"/>
<sequence>MHFQKFQSHSPFISLLFLICFQTFYLSAQVKQNLPQLSELKLSRVAYYGKSDFKSDAQFWTMEEMDNGILLFGNNEGVLIWDGAEWETVVLPNFSSVRSLGLDHKGKVWVGGYNEVGTLEKDDKGEHHFKSMTAELGLTDSDLENLWQIIPFRNSLVLRYDRDLVVIKDNIAARIKARNFLFHAEKVHDRLLVQDLNHGIFELNEITLELELRISAKAIYDQSVKAILPGKSEREVVLITKEGGYFQADLSTGRVFKVLEVFDQEEIDQVNRAIQLQSGSYILATQGSKLVEIRPDNTVNRNFYLNPKIKNRTVENVYLDEEGDLWVLQNQGIDHISFDASYTQVLDNIPVYDVALNQGNIYTATNQGVFMLSLDSLYTGVSQKVHNLPGQAWSINKIDDHLLVGHNDGLFQIREDRAISVSKETGFWGICPVPGREDLYLGTTYSGFYKVHYKDGEFRIGERVSGFDESTRDVSPSLTDPFTFWVCHGYKGVFRVKFDKNYSRVISTEFFTVYNGLESPFNIMPRTFEDQLIFTTNTGVFTFDEEGHKFVEDPDLNKILNPKKNTTLLKSAFDKIWFVNGNELGYYLKEDADASLHTMAFAPLSNSFVKSMESLLPLTKDLVAVGTINGLYLFDIRSRVEKSGVMSKTMINRVGLEKKNGYQMLPLKPEKPLVIGNNPLGSLAFHVANPKLGTRSKVYFSHFLEGSDEDWSAWSNDPEITFTGLDSGDYTLKVKSRNAEGDLGESVSYAFVLSPAWYETAFWQGVLILLFTGLVLGLRTLVIKRIRKEQLIAEKKVKHTRKMMQLEMEKYKLTAKQREMEREKIFLEQNVIDKSKELANYTLLLSKRKELFNEIYKDLQELRLKVQKPASKKAINSVFRKLESSRIGEKYLEIFDVNFERVHQDFFSRLKSINPNLSKKEEQLCALIKMDLTNKEIAPIMNLSLRGVESARYRLRKKLGITHEDGLRDFLETFTHADMEKSQ</sequence>
<dbReference type="Gene3D" id="2.130.10.10">
    <property type="entry name" value="YVTN repeat-like/Quinoprotein amine dehydrogenase"/>
    <property type="match status" value="2"/>
</dbReference>
<protein>
    <recommendedName>
        <fullName evidence="2">HTH luxR-type domain-containing protein</fullName>
    </recommendedName>
</protein>
<keyword evidence="1" id="KW-0472">Membrane</keyword>
<name>A0A4V3UYF9_9FLAO</name>
<reference evidence="3 4" key="1">
    <citation type="submission" date="2019-04" db="EMBL/GenBank/DDBJ databases">
        <title>Draft genome sequence of Robertkochia marina CC-AMO-30D.</title>
        <authorList>
            <person name="Hameed A."/>
            <person name="Lin S.-Y."/>
            <person name="Shahina M."/>
            <person name="Lai W.-A."/>
            <person name="Young C.-C."/>
        </authorList>
    </citation>
    <scope>NUCLEOTIDE SEQUENCE [LARGE SCALE GENOMIC DNA]</scope>
    <source>
        <strain evidence="3 4">CC-AMO-30D</strain>
    </source>
</reference>
<keyword evidence="1" id="KW-0812">Transmembrane</keyword>
<dbReference type="SMART" id="SM00421">
    <property type="entry name" value="HTH_LUXR"/>
    <property type="match status" value="1"/>
</dbReference>
<evidence type="ECO:0000259" key="2">
    <source>
        <dbReference type="SMART" id="SM00421"/>
    </source>
</evidence>
<dbReference type="Pfam" id="PF00196">
    <property type="entry name" value="GerE"/>
    <property type="match status" value="1"/>
</dbReference>
<dbReference type="InterPro" id="IPR000792">
    <property type="entry name" value="Tscrpt_reg_LuxR_C"/>
</dbReference>
<dbReference type="GO" id="GO:0006355">
    <property type="term" value="P:regulation of DNA-templated transcription"/>
    <property type="evidence" value="ECO:0007669"/>
    <property type="project" value="InterPro"/>
</dbReference>